<dbReference type="Pfam" id="PF04365">
    <property type="entry name" value="BrnT_toxin"/>
    <property type="match status" value="1"/>
</dbReference>
<organism evidence="1 2">
    <name type="scientific">Ancylobacter pratisalsi</name>
    <dbReference type="NCBI Taxonomy" id="1745854"/>
    <lineage>
        <taxon>Bacteria</taxon>
        <taxon>Pseudomonadati</taxon>
        <taxon>Pseudomonadota</taxon>
        <taxon>Alphaproteobacteria</taxon>
        <taxon>Hyphomicrobiales</taxon>
        <taxon>Xanthobacteraceae</taxon>
        <taxon>Ancylobacter</taxon>
    </lineage>
</organism>
<keyword evidence="2" id="KW-1185">Reference proteome</keyword>
<proteinExistence type="predicted"/>
<reference evidence="1 2" key="1">
    <citation type="submission" date="2020-02" db="EMBL/GenBank/DDBJ databases">
        <authorList>
            <person name="Li G."/>
        </authorList>
    </citation>
    <scope>NUCLEOTIDE SEQUENCE [LARGE SCALE GENOMIC DNA]</scope>
    <source>
        <strain evidence="1 2">DSM 102029</strain>
    </source>
</reference>
<dbReference type="InterPro" id="IPR038573">
    <property type="entry name" value="BrnT_sf"/>
</dbReference>
<evidence type="ECO:0000313" key="2">
    <source>
        <dbReference type="Proteomes" id="UP000464751"/>
    </source>
</evidence>
<dbReference type="RefSeq" id="WP_163075350.1">
    <property type="nucleotide sequence ID" value="NZ_CP048630.1"/>
</dbReference>
<name>A0A6P1YM42_9HYPH</name>
<sequence>MGETDDFEWDDDKDAANRAKHGLPLPLAARLFDGRVRLDRQARGERGELRFETIAVFNETVLLRAWTWRGRRRRAISFRSANEVERRAYQEAIGGC</sequence>
<dbReference type="InterPro" id="IPR007460">
    <property type="entry name" value="BrnT_toxin"/>
</dbReference>
<dbReference type="KEGG" id="apra:G3A50_11175"/>
<dbReference type="Proteomes" id="UP000464751">
    <property type="component" value="Chromosome"/>
</dbReference>
<evidence type="ECO:0000313" key="1">
    <source>
        <dbReference type="EMBL" id="QIB34205.1"/>
    </source>
</evidence>
<dbReference type="Gene3D" id="3.10.450.530">
    <property type="entry name" value="Ribonuclease toxin, BrnT, of type II toxin-antitoxin system"/>
    <property type="match status" value="1"/>
</dbReference>
<dbReference type="EMBL" id="CP048630">
    <property type="protein sequence ID" value="QIB34205.1"/>
    <property type="molecule type" value="Genomic_DNA"/>
</dbReference>
<protein>
    <submittedName>
        <fullName evidence="1">BrnT family toxin</fullName>
    </submittedName>
</protein>
<dbReference type="AlphaFoldDB" id="A0A6P1YM42"/>
<accession>A0A6P1YM42</accession>
<gene>
    <name evidence="1" type="ORF">G3A50_11175</name>
</gene>